<dbReference type="KEGG" id="lpk:LACPI_2079"/>
<feature type="transmembrane region" description="Helical" evidence="8">
    <location>
        <begin position="164"/>
        <end position="183"/>
    </location>
</feature>
<proteinExistence type="inferred from homology"/>
<keyword evidence="7 8" id="KW-0472">Membrane</keyword>
<name>A0A0D6DZ75_9LACT</name>
<dbReference type="STRING" id="1364.LP2241_50451"/>
<evidence type="ECO:0000256" key="6">
    <source>
        <dbReference type="ARBA" id="ARBA00022989"/>
    </source>
</evidence>
<feature type="transmembrane region" description="Helical" evidence="8">
    <location>
        <begin position="37"/>
        <end position="59"/>
    </location>
</feature>
<evidence type="ECO:0000256" key="5">
    <source>
        <dbReference type="ARBA" id="ARBA00022692"/>
    </source>
</evidence>
<feature type="transmembrane region" description="Helical" evidence="8">
    <location>
        <begin position="7"/>
        <end position="31"/>
    </location>
</feature>
<dbReference type="HOGENOM" id="CLU_031275_8_2_9"/>
<keyword evidence="4" id="KW-1003">Cell membrane</keyword>
<evidence type="ECO:0000256" key="2">
    <source>
        <dbReference type="ARBA" id="ARBA00009773"/>
    </source>
</evidence>
<keyword evidence="6 8" id="KW-1133">Transmembrane helix</keyword>
<evidence type="ECO:0000313" key="9">
    <source>
        <dbReference type="EMBL" id="CEN29279.1"/>
    </source>
</evidence>
<dbReference type="PANTHER" id="PTHR21716:SF53">
    <property type="entry name" value="PERMEASE PERM-RELATED"/>
    <property type="match status" value="1"/>
</dbReference>
<gene>
    <name evidence="9" type="primary">yueF</name>
    <name evidence="9" type="ORF">LACPI_2079</name>
</gene>
<keyword evidence="3" id="KW-0813">Transport</keyword>
<sequence length="375" mass="42063">MFKNSKLFFWTIELFAVLGVIWISTHIGFVFKPVTTLFSLVFLPFIIAGFLYYVFNPLVMFLEEKLKLPRIWGIVLVFVLLIGLLTYTVISLVPRVITQLSDLIIASGSIVPELQKWVDKLSANPAFKEIDFKALINKANISYMDILQNLLSGVTFSLSNVVNAIFKVVMILSLVPILLFYMLKDGKNMLPFLKKTLLKRDRLNIVSLLDDMNATISKYISGAAIDCLFIFVTVFIAYLIIGVPYAFLFAAFSAITNLIPYLGPYIGLIPVLFSIGFTDPVRALIAALVVLTLQQIDGNIIYPKVVGSAIEVHPVTIMVLMLVAGSLYGLIGMLVAVPFYSLAKEVVKFLWRLWENHKQVQLGSDGKEKYDIIEK</sequence>
<reference evidence="10" key="1">
    <citation type="submission" date="2015-01" db="EMBL/GenBank/DDBJ databases">
        <authorList>
            <person name="Andreevskaya M."/>
        </authorList>
    </citation>
    <scope>NUCLEOTIDE SEQUENCE [LARGE SCALE GENOMIC DNA]</scope>
    <source>
        <strain evidence="10">MKFS47</strain>
    </source>
</reference>
<organism evidence="9 10">
    <name type="scientific">Pseudolactococcus piscium MKFS47</name>
    <dbReference type="NCBI Taxonomy" id="297352"/>
    <lineage>
        <taxon>Bacteria</taxon>
        <taxon>Bacillati</taxon>
        <taxon>Bacillota</taxon>
        <taxon>Bacilli</taxon>
        <taxon>Lactobacillales</taxon>
        <taxon>Streptococcaceae</taxon>
        <taxon>Pseudolactococcus</taxon>
    </lineage>
</organism>
<dbReference type="GO" id="GO:0055085">
    <property type="term" value="P:transmembrane transport"/>
    <property type="evidence" value="ECO:0007669"/>
    <property type="project" value="TreeGrafter"/>
</dbReference>
<dbReference type="Proteomes" id="UP000033166">
    <property type="component" value="Chromosome I"/>
</dbReference>
<dbReference type="Pfam" id="PF01594">
    <property type="entry name" value="AI-2E_transport"/>
    <property type="match status" value="1"/>
</dbReference>
<dbReference type="GO" id="GO:0005886">
    <property type="term" value="C:plasma membrane"/>
    <property type="evidence" value="ECO:0007669"/>
    <property type="project" value="UniProtKB-SubCell"/>
</dbReference>
<evidence type="ECO:0000313" key="10">
    <source>
        <dbReference type="Proteomes" id="UP000033166"/>
    </source>
</evidence>
<feature type="transmembrane region" description="Helical" evidence="8">
    <location>
        <begin position="227"/>
        <end position="252"/>
    </location>
</feature>
<evidence type="ECO:0000256" key="4">
    <source>
        <dbReference type="ARBA" id="ARBA00022475"/>
    </source>
</evidence>
<dbReference type="EMBL" id="LN774769">
    <property type="protein sequence ID" value="CEN29279.1"/>
    <property type="molecule type" value="Genomic_DNA"/>
</dbReference>
<evidence type="ECO:0000256" key="3">
    <source>
        <dbReference type="ARBA" id="ARBA00022448"/>
    </source>
</evidence>
<feature type="transmembrane region" description="Helical" evidence="8">
    <location>
        <begin position="71"/>
        <end position="93"/>
    </location>
</feature>
<dbReference type="AlphaFoldDB" id="A0A0D6DZ75"/>
<dbReference type="PANTHER" id="PTHR21716">
    <property type="entry name" value="TRANSMEMBRANE PROTEIN"/>
    <property type="match status" value="1"/>
</dbReference>
<evidence type="ECO:0000256" key="1">
    <source>
        <dbReference type="ARBA" id="ARBA00004651"/>
    </source>
</evidence>
<accession>A0A0D6DZ75</accession>
<feature type="transmembrane region" description="Helical" evidence="8">
    <location>
        <begin position="284"/>
        <end position="303"/>
    </location>
</feature>
<feature type="transmembrane region" description="Helical" evidence="8">
    <location>
        <begin position="258"/>
        <end position="277"/>
    </location>
</feature>
<dbReference type="InterPro" id="IPR002549">
    <property type="entry name" value="AI-2E-like"/>
</dbReference>
<feature type="transmembrane region" description="Helical" evidence="8">
    <location>
        <begin position="315"/>
        <end position="343"/>
    </location>
</feature>
<comment type="subcellular location">
    <subcellularLocation>
        <location evidence="1">Cell membrane</location>
        <topology evidence="1">Multi-pass membrane protein</topology>
    </subcellularLocation>
</comment>
<keyword evidence="5 8" id="KW-0812">Transmembrane</keyword>
<protein>
    <submittedName>
        <fullName evidence="9">UPF0118 membrane protein YueF</fullName>
    </submittedName>
</protein>
<evidence type="ECO:0000256" key="8">
    <source>
        <dbReference type="SAM" id="Phobius"/>
    </source>
</evidence>
<dbReference type="RefSeq" id="WP_047916272.1">
    <property type="nucleotide sequence ID" value="NZ_LN774769.1"/>
</dbReference>
<evidence type="ECO:0000256" key="7">
    <source>
        <dbReference type="ARBA" id="ARBA00023136"/>
    </source>
</evidence>
<comment type="similarity">
    <text evidence="2">Belongs to the autoinducer-2 exporter (AI-2E) (TC 2.A.86) family.</text>
</comment>